<evidence type="ECO:0000256" key="2">
    <source>
        <dbReference type="ARBA" id="ARBA00023054"/>
    </source>
</evidence>
<organism evidence="5 6">
    <name type="scientific">Botrimarina mediterranea</name>
    <dbReference type="NCBI Taxonomy" id="2528022"/>
    <lineage>
        <taxon>Bacteria</taxon>
        <taxon>Pseudomonadati</taxon>
        <taxon>Planctomycetota</taxon>
        <taxon>Planctomycetia</taxon>
        <taxon>Pirellulales</taxon>
        <taxon>Lacipirellulaceae</taxon>
        <taxon>Botrimarina</taxon>
    </lineage>
</organism>
<dbReference type="SUPFAM" id="SSF111369">
    <property type="entry name" value="HlyD-like secretion proteins"/>
    <property type="match status" value="3"/>
</dbReference>
<dbReference type="InterPro" id="IPR059052">
    <property type="entry name" value="HH_YbhG-like"/>
</dbReference>
<accession>A0A518KBG6</accession>
<proteinExistence type="predicted"/>
<dbReference type="GO" id="GO:1990961">
    <property type="term" value="P:xenobiotic detoxification by transmembrane export across the plasma membrane"/>
    <property type="evidence" value="ECO:0007669"/>
    <property type="project" value="InterPro"/>
</dbReference>
<dbReference type="GO" id="GO:0030313">
    <property type="term" value="C:cell envelope"/>
    <property type="evidence" value="ECO:0007669"/>
    <property type="project" value="UniProtKB-SubCell"/>
</dbReference>
<dbReference type="InterPro" id="IPR030190">
    <property type="entry name" value="MacA_alpha-hairpin_sf"/>
</dbReference>
<gene>
    <name evidence="5" type="primary">mdtN_2</name>
    <name evidence="5" type="ORF">Spa11_33450</name>
</gene>
<sequence>MARFVFLTTVLTAIVAASAVIDYRSQGVEPPLSDIAAMPSKIAAPGVVEGATEEMGLRPEVAGVLVELLVAIGDRVQKDQPLLRLDDREARLRVESARADLASAVAQRDRLINGARVQERDEARALVRSAAARLLQAESSLGRVEHLEREAAVTEQEADDARSDVDSLRAELAAAEARLAQLEAPAREDEVRLADARIASAQAAVDYAELSHQKTTVRSPCDAQVLDFNAELGELIGPTSPTSTVVLADTSRLRVRAFVEELDAPRVMLGAPVTITADGLPEHTYEGRVVSLSPRMAAKTLTTGRPNELHDTKTREVMVEVRGGAGLIVGLRVDVSISTLSE</sequence>
<dbReference type="RefSeq" id="WP_145114159.1">
    <property type="nucleotide sequence ID" value="NZ_CP036349.1"/>
</dbReference>
<dbReference type="EMBL" id="CP036349">
    <property type="protein sequence ID" value="QDV75135.1"/>
    <property type="molecule type" value="Genomic_DNA"/>
</dbReference>
<dbReference type="Pfam" id="PF25881">
    <property type="entry name" value="HH_YBHG"/>
    <property type="match status" value="1"/>
</dbReference>
<keyword evidence="6" id="KW-1185">Reference proteome</keyword>
<evidence type="ECO:0000313" key="5">
    <source>
        <dbReference type="EMBL" id="QDV75135.1"/>
    </source>
</evidence>
<feature type="domain" description="YbhG-like alpha-helical hairpin" evidence="4">
    <location>
        <begin position="85"/>
        <end position="211"/>
    </location>
</feature>
<evidence type="ECO:0000256" key="3">
    <source>
        <dbReference type="SAM" id="Coils"/>
    </source>
</evidence>
<comment type="subcellular location">
    <subcellularLocation>
        <location evidence="1">Cell envelope</location>
    </subcellularLocation>
</comment>
<dbReference type="AlphaFoldDB" id="A0A518KBG6"/>
<reference evidence="5 6" key="1">
    <citation type="submission" date="2019-02" db="EMBL/GenBank/DDBJ databases">
        <title>Deep-cultivation of Planctomycetes and their phenomic and genomic characterization uncovers novel biology.</title>
        <authorList>
            <person name="Wiegand S."/>
            <person name="Jogler M."/>
            <person name="Boedeker C."/>
            <person name="Pinto D."/>
            <person name="Vollmers J."/>
            <person name="Rivas-Marin E."/>
            <person name="Kohn T."/>
            <person name="Peeters S.H."/>
            <person name="Heuer A."/>
            <person name="Rast P."/>
            <person name="Oberbeckmann S."/>
            <person name="Bunk B."/>
            <person name="Jeske O."/>
            <person name="Meyerdierks A."/>
            <person name="Storesund J.E."/>
            <person name="Kallscheuer N."/>
            <person name="Luecker S."/>
            <person name="Lage O.M."/>
            <person name="Pohl T."/>
            <person name="Merkel B.J."/>
            <person name="Hornburger P."/>
            <person name="Mueller R.-W."/>
            <person name="Bruemmer F."/>
            <person name="Labrenz M."/>
            <person name="Spormann A.M."/>
            <person name="Op den Camp H."/>
            <person name="Overmann J."/>
            <person name="Amann R."/>
            <person name="Jetten M.S.M."/>
            <person name="Mascher T."/>
            <person name="Medema M.H."/>
            <person name="Devos D.P."/>
            <person name="Kaster A.-K."/>
            <person name="Ovreas L."/>
            <person name="Rohde M."/>
            <person name="Galperin M.Y."/>
            <person name="Jogler C."/>
        </authorList>
    </citation>
    <scope>NUCLEOTIDE SEQUENCE [LARGE SCALE GENOMIC DNA]</scope>
    <source>
        <strain evidence="5 6">Spa11</strain>
    </source>
</reference>
<dbReference type="Proteomes" id="UP000316426">
    <property type="component" value="Chromosome"/>
</dbReference>
<dbReference type="GO" id="GO:1990195">
    <property type="term" value="C:macrolide transmembrane transporter complex"/>
    <property type="evidence" value="ECO:0007669"/>
    <property type="project" value="InterPro"/>
</dbReference>
<keyword evidence="2 3" id="KW-0175">Coiled coil</keyword>
<evidence type="ECO:0000256" key="1">
    <source>
        <dbReference type="ARBA" id="ARBA00004196"/>
    </source>
</evidence>
<evidence type="ECO:0000259" key="4">
    <source>
        <dbReference type="Pfam" id="PF25881"/>
    </source>
</evidence>
<dbReference type="PANTHER" id="PTHR32347">
    <property type="entry name" value="EFFLUX SYSTEM COMPONENT YKNX-RELATED"/>
    <property type="match status" value="1"/>
</dbReference>
<dbReference type="InterPro" id="IPR050465">
    <property type="entry name" value="UPF0194_transport"/>
</dbReference>
<dbReference type="KEGG" id="bmei:Spa11_33450"/>
<dbReference type="Gene3D" id="2.40.30.170">
    <property type="match status" value="1"/>
</dbReference>
<dbReference type="PANTHER" id="PTHR32347:SF23">
    <property type="entry name" value="BLL5650 PROTEIN"/>
    <property type="match status" value="1"/>
</dbReference>
<dbReference type="Gene3D" id="2.40.50.100">
    <property type="match status" value="1"/>
</dbReference>
<feature type="coiled-coil region" evidence="3">
    <location>
        <begin position="137"/>
        <end position="185"/>
    </location>
</feature>
<protein>
    <submittedName>
        <fullName evidence="5">Multidrug resistance protein MdtN</fullName>
    </submittedName>
</protein>
<name>A0A518KBG6_9BACT</name>
<dbReference type="Gene3D" id="6.10.140.1990">
    <property type="match status" value="1"/>
</dbReference>
<dbReference type="GO" id="GO:0019898">
    <property type="term" value="C:extrinsic component of membrane"/>
    <property type="evidence" value="ECO:0007669"/>
    <property type="project" value="InterPro"/>
</dbReference>
<evidence type="ECO:0000313" key="6">
    <source>
        <dbReference type="Proteomes" id="UP000316426"/>
    </source>
</evidence>